<protein>
    <submittedName>
        <fullName evidence="2">Uncharacterized protein</fullName>
    </submittedName>
</protein>
<feature type="signal peptide" evidence="1">
    <location>
        <begin position="1"/>
        <end position="20"/>
    </location>
</feature>
<dbReference type="EMBL" id="CP050066">
    <property type="protein sequence ID" value="QIP09603.1"/>
    <property type="molecule type" value="Genomic_DNA"/>
</dbReference>
<organism evidence="2 3">
    <name type="scientific">Bradyrhizobium symbiodeficiens</name>
    <dbReference type="NCBI Taxonomy" id="1404367"/>
    <lineage>
        <taxon>Bacteria</taxon>
        <taxon>Pseudomonadati</taxon>
        <taxon>Pseudomonadota</taxon>
        <taxon>Alphaproteobacteria</taxon>
        <taxon>Hyphomicrobiales</taxon>
        <taxon>Nitrobacteraceae</taxon>
        <taxon>Bradyrhizobium</taxon>
    </lineage>
</organism>
<keyword evidence="1" id="KW-0732">Signal</keyword>
<evidence type="ECO:0000313" key="2">
    <source>
        <dbReference type="EMBL" id="QIP09603.1"/>
    </source>
</evidence>
<sequence length="293" mass="33340">MKTFVAAALLIVWTSEPLLADQNDPCANFGRVLAYSRSSDPATATLILREPKTEAEIEMKVPRNFVGIFGNLTDGPQCQLAFELMWPQMTAGGLAKEDQKRTRDRMMGDFPVWRSLTIDVVVERKPSAHWFVPNEYCFRRGNSRELKDRPYELRALDDGFGWGSHRQSDGTYRSMKELLPYPLNEANRYYFLSEDTSQMVSIWCSKGAPRCQLHDNFAGFLTTTFFNAEDLADWKTYRDAVRQFLAAHTVRLTPPKTPMKTGFHSDRKAPFGVCMRELGAIVGADTLREMGVD</sequence>
<evidence type="ECO:0000313" key="3">
    <source>
        <dbReference type="Proteomes" id="UP000500895"/>
    </source>
</evidence>
<reference evidence="2 3" key="1">
    <citation type="journal article" date="2020" name="Int. J. Syst. Evol. Microbiol.">
        <title>Description and complete genome sequences of Bradyrhizobium symbiodeficiens sp. nov., a non-symbiotic bacterium associated with legumes native to Canada.</title>
        <authorList>
            <person name="Bromfield E.S.P."/>
            <person name="Cloutier S."/>
            <person name="Nguyen H.D.T."/>
        </authorList>
    </citation>
    <scope>NUCLEOTIDE SEQUENCE [LARGE SCALE GENOMIC DNA]</scope>
    <source>
        <strain evidence="2 3">101S1MB</strain>
    </source>
</reference>
<proteinExistence type="predicted"/>
<gene>
    <name evidence="2" type="ORF">HAV00_26650</name>
</gene>
<dbReference type="AlphaFoldDB" id="A0A6G9ABM6"/>
<evidence type="ECO:0000256" key="1">
    <source>
        <dbReference type="SAM" id="SignalP"/>
    </source>
</evidence>
<dbReference type="Proteomes" id="UP000500895">
    <property type="component" value="Chromosome"/>
</dbReference>
<feature type="chain" id="PRO_5026028508" evidence="1">
    <location>
        <begin position="21"/>
        <end position="293"/>
    </location>
</feature>
<accession>A0A6G9ABM6</accession>
<name>A0A6G9ABM6_9BRAD</name>
<dbReference type="RefSeq" id="WP_166469222.1">
    <property type="nucleotide sequence ID" value="NZ_CP050066.2"/>
</dbReference>